<evidence type="ECO:0000313" key="6">
    <source>
        <dbReference type="Proteomes" id="UP000275078"/>
    </source>
</evidence>
<dbReference type="CDD" id="cd00590">
    <property type="entry name" value="RRM_SF"/>
    <property type="match status" value="1"/>
</dbReference>
<sequence length="416" mass="45568">MLYAQQPVSVGLNSPYFPAPAHTQSAGGTVDGRPWDQQQFPNAQHPQQQPNPPFYYPDPSAQLGYYIPVQSMAQNHWNPYGHGMPMGLNGMNQQGMQGYPPPMHTGFGQPANGNWPQQYSMGPMHVGEAGDDDELVIVMVANLPWKIRWQDLKDLTRKFTAKVERAEVYCHEDGHSKGFGYISVRGHDAANMIISQLDGYDYNGRKLKARIGSIPQARKASECLSDTPVPTNWDRILSGTTSPGNASPALSHASHFTHNTDTTLVAGSSSSHHPVHNHGHHHGNNSNLNPSAAIYTLSPHSQLPVNIANGVVEIEPRGIFIGNVPFNTTWMELKDHLRAAGNILRCDVPHFADGKPRGYAVALFETPKEAKEAVALFDGTPFAGRALRVRLDRFCETKNPRTPRNHQNGGAGAGMC</sequence>
<name>A0A3N4HYU4_ASCIM</name>
<dbReference type="Pfam" id="PF00076">
    <property type="entry name" value="RRM_1"/>
    <property type="match status" value="2"/>
</dbReference>
<evidence type="ECO:0000313" key="5">
    <source>
        <dbReference type="EMBL" id="RPA74854.1"/>
    </source>
</evidence>
<dbReference type="SUPFAM" id="SSF54928">
    <property type="entry name" value="RNA-binding domain, RBD"/>
    <property type="match status" value="2"/>
</dbReference>
<dbReference type="AlphaFoldDB" id="A0A3N4HYU4"/>
<dbReference type="InterPro" id="IPR050374">
    <property type="entry name" value="RRT5_SRSF_SR"/>
</dbReference>
<feature type="region of interest" description="Disordered" evidence="3">
    <location>
        <begin position="19"/>
        <end position="55"/>
    </location>
</feature>
<evidence type="ECO:0000256" key="2">
    <source>
        <dbReference type="PROSITE-ProRule" id="PRU00176"/>
    </source>
</evidence>
<gene>
    <name evidence="5" type="ORF">BJ508DRAFT_312535</name>
</gene>
<evidence type="ECO:0000256" key="1">
    <source>
        <dbReference type="ARBA" id="ARBA00022884"/>
    </source>
</evidence>
<dbReference type="PANTHER" id="PTHR23003:SF60">
    <property type="entry name" value="RNA BINDING PROTEIN (AFU_ORTHOLOGUE AFUA_1G02950)"/>
    <property type="match status" value="1"/>
</dbReference>
<proteinExistence type="predicted"/>
<dbReference type="GO" id="GO:0003729">
    <property type="term" value="F:mRNA binding"/>
    <property type="evidence" value="ECO:0007669"/>
    <property type="project" value="TreeGrafter"/>
</dbReference>
<dbReference type="SMART" id="SM00360">
    <property type="entry name" value="RRM"/>
    <property type="match status" value="2"/>
</dbReference>
<keyword evidence="6" id="KW-1185">Reference proteome</keyword>
<dbReference type="InterPro" id="IPR035979">
    <property type="entry name" value="RBD_domain_sf"/>
</dbReference>
<feature type="region of interest" description="Disordered" evidence="3">
    <location>
        <begin position="262"/>
        <end position="288"/>
    </location>
</feature>
<evidence type="ECO:0000256" key="3">
    <source>
        <dbReference type="SAM" id="MobiDB-lite"/>
    </source>
</evidence>
<dbReference type="GO" id="GO:1990904">
    <property type="term" value="C:ribonucleoprotein complex"/>
    <property type="evidence" value="ECO:0007669"/>
    <property type="project" value="TreeGrafter"/>
</dbReference>
<protein>
    <recommendedName>
        <fullName evidence="4">RRM domain-containing protein</fullName>
    </recommendedName>
</protein>
<dbReference type="PANTHER" id="PTHR23003">
    <property type="entry name" value="RNA RECOGNITION MOTIF RRM DOMAIN CONTAINING PROTEIN"/>
    <property type="match status" value="1"/>
</dbReference>
<dbReference type="InterPro" id="IPR012677">
    <property type="entry name" value="Nucleotide-bd_a/b_plait_sf"/>
</dbReference>
<feature type="compositionally biased region" description="Basic residues" evidence="3">
    <location>
        <begin position="273"/>
        <end position="283"/>
    </location>
</feature>
<dbReference type="STRING" id="1160509.A0A3N4HYU4"/>
<evidence type="ECO:0000259" key="4">
    <source>
        <dbReference type="PROSITE" id="PS50102"/>
    </source>
</evidence>
<accession>A0A3N4HYU4</accession>
<dbReference type="Gene3D" id="3.30.70.330">
    <property type="match status" value="2"/>
</dbReference>
<dbReference type="PROSITE" id="PS50102">
    <property type="entry name" value="RRM"/>
    <property type="match status" value="2"/>
</dbReference>
<feature type="domain" description="RRM" evidence="4">
    <location>
        <begin position="136"/>
        <end position="214"/>
    </location>
</feature>
<dbReference type="InterPro" id="IPR000504">
    <property type="entry name" value="RRM_dom"/>
</dbReference>
<keyword evidence="1 2" id="KW-0694">RNA-binding</keyword>
<organism evidence="5 6">
    <name type="scientific">Ascobolus immersus RN42</name>
    <dbReference type="NCBI Taxonomy" id="1160509"/>
    <lineage>
        <taxon>Eukaryota</taxon>
        <taxon>Fungi</taxon>
        <taxon>Dikarya</taxon>
        <taxon>Ascomycota</taxon>
        <taxon>Pezizomycotina</taxon>
        <taxon>Pezizomycetes</taxon>
        <taxon>Pezizales</taxon>
        <taxon>Ascobolaceae</taxon>
        <taxon>Ascobolus</taxon>
    </lineage>
</organism>
<dbReference type="GO" id="GO:0005634">
    <property type="term" value="C:nucleus"/>
    <property type="evidence" value="ECO:0007669"/>
    <property type="project" value="TreeGrafter"/>
</dbReference>
<feature type="domain" description="RRM" evidence="4">
    <location>
        <begin position="317"/>
        <end position="394"/>
    </location>
</feature>
<dbReference type="EMBL" id="ML119779">
    <property type="protein sequence ID" value="RPA74854.1"/>
    <property type="molecule type" value="Genomic_DNA"/>
</dbReference>
<dbReference type="OrthoDB" id="1049195at2759"/>
<feature type="compositionally biased region" description="Low complexity" evidence="3">
    <location>
        <begin position="36"/>
        <end position="48"/>
    </location>
</feature>
<dbReference type="GO" id="GO:0005737">
    <property type="term" value="C:cytoplasm"/>
    <property type="evidence" value="ECO:0007669"/>
    <property type="project" value="TreeGrafter"/>
</dbReference>
<reference evidence="5 6" key="1">
    <citation type="journal article" date="2018" name="Nat. Ecol. Evol.">
        <title>Pezizomycetes genomes reveal the molecular basis of ectomycorrhizal truffle lifestyle.</title>
        <authorList>
            <person name="Murat C."/>
            <person name="Payen T."/>
            <person name="Noel B."/>
            <person name="Kuo A."/>
            <person name="Morin E."/>
            <person name="Chen J."/>
            <person name="Kohler A."/>
            <person name="Krizsan K."/>
            <person name="Balestrini R."/>
            <person name="Da Silva C."/>
            <person name="Montanini B."/>
            <person name="Hainaut M."/>
            <person name="Levati E."/>
            <person name="Barry K.W."/>
            <person name="Belfiori B."/>
            <person name="Cichocki N."/>
            <person name="Clum A."/>
            <person name="Dockter R.B."/>
            <person name="Fauchery L."/>
            <person name="Guy J."/>
            <person name="Iotti M."/>
            <person name="Le Tacon F."/>
            <person name="Lindquist E.A."/>
            <person name="Lipzen A."/>
            <person name="Malagnac F."/>
            <person name="Mello A."/>
            <person name="Molinier V."/>
            <person name="Miyauchi S."/>
            <person name="Poulain J."/>
            <person name="Riccioni C."/>
            <person name="Rubini A."/>
            <person name="Sitrit Y."/>
            <person name="Splivallo R."/>
            <person name="Traeger S."/>
            <person name="Wang M."/>
            <person name="Zifcakova L."/>
            <person name="Wipf D."/>
            <person name="Zambonelli A."/>
            <person name="Paolocci F."/>
            <person name="Nowrousian M."/>
            <person name="Ottonello S."/>
            <person name="Baldrian P."/>
            <person name="Spatafora J.W."/>
            <person name="Henrissat B."/>
            <person name="Nagy L.G."/>
            <person name="Aury J.M."/>
            <person name="Wincker P."/>
            <person name="Grigoriev I.V."/>
            <person name="Bonfante P."/>
            <person name="Martin F.M."/>
        </authorList>
    </citation>
    <scope>NUCLEOTIDE SEQUENCE [LARGE SCALE GENOMIC DNA]</scope>
    <source>
        <strain evidence="5 6">RN42</strain>
    </source>
</reference>
<dbReference type="Proteomes" id="UP000275078">
    <property type="component" value="Unassembled WGS sequence"/>
</dbReference>